<protein>
    <submittedName>
        <fullName evidence="2">Type VI secretion system contractile sheath small subunit</fullName>
    </submittedName>
    <submittedName>
        <fullName evidence="1">Type VI secretion system-associated protein</fullName>
    </submittedName>
</protein>
<dbReference type="OrthoDB" id="9789942at2"/>
<dbReference type="Proteomes" id="UP000251120">
    <property type="component" value="Chromosome"/>
</dbReference>
<dbReference type="EMBL" id="CP043424">
    <property type="protein sequence ID" value="QIW12830.1"/>
    <property type="molecule type" value="Genomic_DNA"/>
</dbReference>
<name>A0A2Z4Y238_9GAMM</name>
<proteinExistence type="predicted"/>
<dbReference type="RefSeq" id="WP_112870760.1">
    <property type="nucleotide sequence ID" value="NZ_CP021781.1"/>
</dbReference>
<gene>
    <name evidence="2" type="primary">tssB</name>
    <name evidence="1" type="ORF">CDH04_09335</name>
    <name evidence="2" type="ORF">FZC43_09350</name>
</gene>
<evidence type="ECO:0000313" key="2">
    <source>
        <dbReference type="EMBL" id="QIW12830.1"/>
    </source>
</evidence>
<dbReference type="PANTHER" id="PTHR35850">
    <property type="entry name" value="CYTOPLASMIC PROTEIN-RELATED"/>
    <property type="match status" value="1"/>
</dbReference>
<reference evidence="2 4" key="2">
    <citation type="submission" date="2019-08" db="EMBL/GenBank/DDBJ databases">
        <title>Complete genome sequences of Francisella adeliensis (FSC1325 and FSC1326).</title>
        <authorList>
            <person name="Ohrman C."/>
            <person name="Uneklint I."/>
            <person name="Vallesi A."/>
            <person name="Karlsson L."/>
            <person name="Sjodin A."/>
        </authorList>
    </citation>
    <scope>NUCLEOTIDE SEQUENCE [LARGE SCALE GENOMIC DNA]</scope>
    <source>
        <strain evidence="2 4">FSC1325</strain>
    </source>
</reference>
<dbReference type="InterPro" id="IPR008312">
    <property type="entry name" value="T6SS_TssB1"/>
</dbReference>
<evidence type="ECO:0000313" key="1">
    <source>
        <dbReference type="EMBL" id="AXA34585.1"/>
    </source>
</evidence>
<dbReference type="NCBIfam" id="TIGR03358">
    <property type="entry name" value="VI_chp_5"/>
    <property type="match status" value="1"/>
</dbReference>
<dbReference type="Proteomes" id="UP000681131">
    <property type="component" value="Chromosome"/>
</dbReference>
<sequence>MINNLIPKSRVNITYEMEVNGVKKAKELPFKQLILADLSNGTSKDREKNLGEREIHEVAGPNLNELMSKMNINYSASISNCIDSKQGVLKVGFKIDSIKSFNPNKIAENIPELTNLIQLKKLLKEYESCIDNNRNFRNLVNRLLNQKDDLDNIKKQLPLDAAISYKIIAKEKGENDE</sequence>
<dbReference type="KEGG" id="fad:CDH04_09335"/>
<organism evidence="1 3">
    <name type="scientific">Francisella adeliensis</name>
    <dbReference type="NCBI Taxonomy" id="2007306"/>
    <lineage>
        <taxon>Bacteria</taxon>
        <taxon>Pseudomonadati</taxon>
        <taxon>Pseudomonadota</taxon>
        <taxon>Gammaproteobacteria</taxon>
        <taxon>Thiotrichales</taxon>
        <taxon>Francisellaceae</taxon>
        <taxon>Francisella</taxon>
    </lineage>
</organism>
<dbReference type="PANTHER" id="PTHR35850:SF2">
    <property type="entry name" value="TYPE VI SECRETION SYSTEM CONTRACTILE SHEATH SMALL SUBUNIT"/>
    <property type="match status" value="1"/>
</dbReference>
<evidence type="ECO:0000313" key="4">
    <source>
        <dbReference type="Proteomes" id="UP000681131"/>
    </source>
</evidence>
<dbReference type="EMBL" id="CP021781">
    <property type="protein sequence ID" value="AXA34585.1"/>
    <property type="molecule type" value="Genomic_DNA"/>
</dbReference>
<reference evidence="1 3" key="1">
    <citation type="submission" date="2017-06" db="EMBL/GenBank/DDBJ databases">
        <title>Complete genome of Francisella adeliensis.</title>
        <authorList>
            <person name="Vallesi A."/>
            <person name="Sjodin A."/>
        </authorList>
    </citation>
    <scope>NUCLEOTIDE SEQUENCE [LARGE SCALE GENOMIC DNA]</scope>
    <source>
        <strain evidence="1 3">FDC440</strain>
    </source>
</reference>
<keyword evidence="4" id="KW-1185">Reference proteome</keyword>
<dbReference type="Pfam" id="PF05591">
    <property type="entry name" value="T6SS_VipA"/>
    <property type="match status" value="1"/>
</dbReference>
<accession>A0A2Z4Y238</accession>
<dbReference type="AlphaFoldDB" id="A0A2Z4Y238"/>
<evidence type="ECO:0000313" key="3">
    <source>
        <dbReference type="Proteomes" id="UP000251120"/>
    </source>
</evidence>